<evidence type="ECO:0000259" key="8">
    <source>
        <dbReference type="Pfam" id="PF08281"/>
    </source>
</evidence>
<comment type="caution">
    <text evidence="9">The sequence shown here is derived from an EMBL/GenBank/DDBJ whole genome shotgun (WGS) entry which is preliminary data.</text>
</comment>
<dbReference type="InterPro" id="IPR013324">
    <property type="entry name" value="RNA_pol_sigma_r3/r4-like"/>
</dbReference>
<evidence type="ECO:0000256" key="3">
    <source>
        <dbReference type="ARBA" id="ARBA00023082"/>
    </source>
</evidence>
<evidence type="ECO:0000259" key="6">
    <source>
        <dbReference type="Pfam" id="PF04542"/>
    </source>
</evidence>
<evidence type="ECO:0008006" key="11">
    <source>
        <dbReference type="Google" id="ProtNLM"/>
    </source>
</evidence>
<dbReference type="Pfam" id="PF04542">
    <property type="entry name" value="Sigma70_r2"/>
    <property type="match status" value="1"/>
</dbReference>
<keyword evidence="3" id="KW-0731">Sigma factor</keyword>
<organism evidence="9 10">
    <name type="scientific">Fimbriiglobus ruber</name>
    <dbReference type="NCBI Taxonomy" id="1908690"/>
    <lineage>
        <taxon>Bacteria</taxon>
        <taxon>Pseudomonadati</taxon>
        <taxon>Planctomycetota</taxon>
        <taxon>Planctomycetia</taxon>
        <taxon>Gemmatales</taxon>
        <taxon>Gemmataceae</taxon>
        <taxon>Fimbriiglobus</taxon>
    </lineage>
</organism>
<evidence type="ECO:0000313" key="10">
    <source>
        <dbReference type="Proteomes" id="UP000214646"/>
    </source>
</evidence>
<feature type="compositionally biased region" description="Low complexity" evidence="5">
    <location>
        <begin position="268"/>
        <end position="291"/>
    </location>
</feature>
<dbReference type="InterPro" id="IPR039425">
    <property type="entry name" value="RNA_pol_sigma-70-like"/>
</dbReference>
<dbReference type="GO" id="GO:0006352">
    <property type="term" value="P:DNA-templated transcription initiation"/>
    <property type="evidence" value="ECO:0007669"/>
    <property type="project" value="InterPro"/>
</dbReference>
<dbReference type="InterPro" id="IPR013325">
    <property type="entry name" value="RNA_pol_sigma_r2"/>
</dbReference>
<evidence type="ECO:0000256" key="5">
    <source>
        <dbReference type="SAM" id="MobiDB-lite"/>
    </source>
</evidence>
<reference evidence="10" key="1">
    <citation type="submission" date="2017-06" db="EMBL/GenBank/DDBJ databases">
        <title>Genome analysis of Fimbriiglobus ruber SP5, the first member of the order Planctomycetales with confirmed chitinolytic capability.</title>
        <authorList>
            <person name="Ravin N.V."/>
            <person name="Rakitin A.L."/>
            <person name="Ivanova A.A."/>
            <person name="Beletsky A.V."/>
            <person name="Kulichevskaya I.S."/>
            <person name="Mardanov A.V."/>
            <person name="Dedysh S.N."/>
        </authorList>
    </citation>
    <scope>NUCLEOTIDE SEQUENCE [LARGE SCALE GENOMIC DNA]</scope>
    <source>
        <strain evidence="10">SP5</strain>
    </source>
</reference>
<evidence type="ECO:0000256" key="1">
    <source>
        <dbReference type="ARBA" id="ARBA00010641"/>
    </source>
</evidence>
<dbReference type="NCBIfam" id="TIGR02937">
    <property type="entry name" value="sigma70-ECF"/>
    <property type="match status" value="1"/>
</dbReference>
<evidence type="ECO:0000256" key="4">
    <source>
        <dbReference type="ARBA" id="ARBA00023163"/>
    </source>
</evidence>
<feature type="region of interest" description="Disordered" evidence="5">
    <location>
        <begin position="532"/>
        <end position="565"/>
    </location>
</feature>
<feature type="region of interest" description="Disordered" evidence="5">
    <location>
        <begin position="268"/>
        <end position="292"/>
    </location>
</feature>
<dbReference type="SUPFAM" id="SSF88659">
    <property type="entry name" value="Sigma3 and sigma4 domains of RNA polymerase sigma factors"/>
    <property type="match status" value="1"/>
</dbReference>
<dbReference type="EMBL" id="NIDE01000014">
    <property type="protein sequence ID" value="OWK38341.1"/>
    <property type="molecule type" value="Genomic_DNA"/>
</dbReference>
<evidence type="ECO:0000256" key="2">
    <source>
        <dbReference type="ARBA" id="ARBA00023015"/>
    </source>
</evidence>
<dbReference type="Gene3D" id="1.10.1740.10">
    <property type="match status" value="1"/>
</dbReference>
<dbReference type="SUPFAM" id="SSF88946">
    <property type="entry name" value="Sigma2 domain of RNA polymerase sigma factors"/>
    <property type="match status" value="1"/>
</dbReference>
<dbReference type="InterPro" id="IPR007627">
    <property type="entry name" value="RNA_pol_sigma70_r2"/>
</dbReference>
<dbReference type="InterPro" id="IPR013249">
    <property type="entry name" value="RNA_pol_sigma70_r4_t2"/>
</dbReference>
<evidence type="ECO:0000313" key="9">
    <source>
        <dbReference type="EMBL" id="OWK38341.1"/>
    </source>
</evidence>
<feature type="domain" description="RNA polymerase sigma-70 region 2" evidence="6">
    <location>
        <begin position="41"/>
        <end position="100"/>
    </location>
</feature>
<dbReference type="CDD" id="cd06171">
    <property type="entry name" value="Sigma70_r4"/>
    <property type="match status" value="1"/>
</dbReference>
<evidence type="ECO:0000259" key="7">
    <source>
        <dbReference type="Pfam" id="PF07596"/>
    </source>
</evidence>
<comment type="similarity">
    <text evidence="1">Belongs to the sigma-70 factor family. ECF subfamily.</text>
</comment>
<protein>
    <recommendedName>
        <fullName evidence="11">ECF RNA polymerase sigma factor SigE</fullName>
    </recommendedName>
</protein>
<dbReference type="GO" id="GO:0003677">
    <property type="term" value="F:DNA binding"/>
    <property type="evidence" value="ECO:0007669"/>
    <property type="project" value="InterPro"/>
</dbReference>
<sequence>MSESLVRIIQAVYAAPAAGASDADLLSRIAGGTDDLAFELLIRRHAGLVWRVCRAVTRDYHAAEDAFQATFLALARKAKAVRGPVPAWLYQVAYHAALKARPAQCLPTRDAAAFELQHVDPDTAAFLHDELNALPDIYRVPVVLCHLHGLTQVEVAKQLGLPIGTVATRVRRGLDRLRDRLVRRGVAAPAGAIALLAATEAPAVAPALIATAAGFAGSAVAIPATITRLSEGAISAMKPFKWKLTTILLLAATAAVGAAVALGRPADEPAANKPAAPAADKPAAPARGPAAHWQSVASRENLRKIAIAVHDYNDEHGHVPKDITDKDGRPLLSWRVAILPQLEQDVLYDQFKFNEPWDSPHNRRLIAYMPRVFRASAQKATDTYIKAIVGPGAIFDPTTKVTLQSVAESDGMSLTLMLVEAGSPVPWTKPADILFDPKGKPPVLEGPFTDAVHVVTGDGATHRLSTKPDPDALKNYIGRNDGRIVDLVALEAPNVVPSTDAEKKEFADSQKDVVQNVRLAAGAAEDRFSVEQELRKRGPLPQPDPSKARSLDELDEITKRVDKQRRADSAEYMRLIEQLRKIAPKAAESIEFAHKARMGVEERKE</sequence>
<feature type="domain" description="RNA polymerase sigma factor 70 region 4 type 2" evidence="8">
    <location>
        <begin position="127"/>
        <end position="177"/>
    </location>
</feature>
<keyword evidence="2" id="KW-0805">Transcription regulation</keyword>
<dbReference type="OrthoDB" id="285651at2"/>
<keyword evidence="10" id="KW-1185">Reference proteome</keyword>
<keyword evidence="4" id="KW-0804">Transcription</keyword>
<dbReference type="GO" id="GO:0016987">
    <property type="term" value="F:sigma factor activity"/>
    <property type="evidence" value="ECO:0007669"/>
    <property type="project" value="UniProtKB-KW"/>
</dbReference>
<dbReference type="InterPro" id="IPR011453">
    <property type="entry name" value="DUF1559"/>
</dbReference>
<feature type="compositionally biased region" description="Basic and acidic residues" evidence="5">
    <location>
        <begin position="546"/>
        <end position="565"/>
    </location>
</feature>
<gene>
    <name evidence="9" type="ORF">FRUB_07461</name>
</gene>
<feature type="domain" description="DUF1559" evidence="7">
    <location>
        <begin position="298"/>
        <end position="368"/>
    </location>
</feature>
<dbReference type="Pfam" id="PF07596">
    <property type="entry name" value="SBP_bac_10"/>
    <property type="match status" value="1"/>
</dbReference>
<accession>A0A225D9V6</accession>
<dbReference type="Proteomes" id="UP000214646">
    <property type="component" value="Unassembled WGS sequence"/>
</dbReference>
<proteinExistence type="inferred from homology"/>
<dbReference type="PANTHER" id="PTHR43133">
    <property type="entry name" value="RNA POLYMERASE ECF-TYPE SIGMA FACTO"/>
    <property type="match status" value="1"/>
</dbReference>
<dbReference type="Gene3D" id="1.10.10.10">
    <property type="entry name" value="Winged helix-like DNA-binding domain superfamily/Winged helix DNA-binding domain"/>
    <property type="match status" value="1"/>
</dbReference>
<dbReference type="InterPro" id="IPR036388">
    <property type="entry name" value="WH-like_DNA-bd_sf"/>
</dbReference>
<dbReference type="RefSeq" id="WP_088258165.1">
    <property type="nucleotide sequence ID" value="NZ_NIDE01000014.1"/>
</dbReference>
<dbReference type="Pfam" id="PF08281">
    <property type="entry name" value="Sigma70_r4_2"/>
    <property type="match status" value="1"/>
</dbReference>
<dbReference type="InterPro" id="IPR014284">
    <property type="entry name" value="RNA_pol_sigma-70_dom"/>
</dbReference>
<dbReference type="PANTHER" id="PTHR43133:SF51">
    <property type="entry name" value="RNA POLYMERASE SIGMA FACTOR"/>
    <property type="match status" value="1"/>
</dbReference>
<name>A0A225D9V6_9BACT</name>
<dbReference type="AlphaFoldDB" id="A0A225D9V6"/>